<reference evidence="2" key="1">
    <citation type="submission" date="2020-11" db="EMBL/GenBank/DDBJ databases">
        <authorList>
            <person name="Whitehead M."/>
        </authorList>
    </citation>
    <scope>NUCLEOTIDE SEQUENCE</scope>
    <source>
        <strain evidence="2">EGII</strain>
    </source>
</reference>
<evidence type="ECO:0000256" key="1">
    <source>
        <dbReference type="SAM" id="Phobius"/>
    </source>
</evidence>
<feature type="transmembrane region" description="Helical" evidence="1">
    <location>
        <begin position="74"/>
        <end position="96"/>
    </location>
</feature>
<dbReference type="Proteomes" id="UP000606786">
    <property type="component" value="Unassembled WGS sequence"/>
</dbReference>
<keyword evidence="1" id="KW-0472">Membrane</keyword>
<keyword evidence="1" id="KW-0812">Transmembrane</keyword>
<dbReference type="AlphaFoldDB" id="A0A811V9J6"/>
<gene>
    <name evidence="2" type="ORF">CCAP1982_LOCUS20997</name>
</gene>
<keyword evidence="3" id="KW-1185">Reference proteome</keyword>
<accession>A0A811V9J6</accession>
<organism evidence="2 3">
    <name type="scientific">Ceratitis capitata</name>
    <name type="common">Mediterranean fruit fly</name>
    <name type="synonym">Tephritis capitata</name>
    <dbReference type="NCBI Taxonomy" id="7213"/>
    <lineage>
        <taxon>Eukaryota</taxon>
        <taxon>Metazoa</taxon>
        <taxon>Ecdysozoa</taxon>
        <taxon>Arthropoda</taxon>
        <taxon>Hexapoda</taxon>
        <taxon>Insecta</taxon>
        <taxon>Pterygota</taxon>
        <taxon>Neoptera</taxon>
        <taxon>Endopterygota</taxon>
        <taxon>Diptera</taxon>
        <taxon>Brachycera</taxon>
        <taxon>Muscomorpha</taxon>
        <taxon>Tephritoidea</taxon>
        <taxon>Tephritidae</taxon>
        <taxon>Ceratitis</taxon>
        <taxon>Ceratitis</taxon>
    </lineage>
</organism>
<comment type="caution">
    <text evidence="2">The sequence shown here is derived from an EMBL/GenBank/DDBJ whole genome shotgun (WGS) entry which is preliminary data.</text>
</comment>
<proteinExistence type="predicted"/>
<protein>
    <submittedName>
        <fullName evidence="2">(Mediterranean fruit fly) hypothetical protein</fullName>
    </submittedName>
</protein>
<dbReference type="EMBL" id="CAJHJT010000056">
    <property type="protein sequence ID" value="CAD7012898.1"/>
    <property type="molecule type" value="Genomic_DNA"/>
</dbReference>
<keyword evidence="1" id="KW-1133">Transmembrane helix</keyword>
<name>A0A811V9J6_CERCA</name>
<evidence type="ECO:0000313" key="3">
    <source>
        <dbReference type="Proteomes" id="UP000606786"/>
    </source>
</evidence>
<sequence length="109" mass="11795">MSGYHWHAACGRHLWHELVAASRRIFDNVVAQTVMWYANYARACRLACGSGWSASAPASAHASGMRHMASGQRLAAAAAAVVVKSVVSVAVVNTTYRRLIIARVMLINQ</sequence>
<evidence type="ECO:0000313" key="2">
    <source>
        <dbReference type="EMBL" id="CAD7012898.1"/>
    </source>
</evidence>